<comment type="caution">
    <text evidence="1">The sequence shown here is derived from an EMBL/GenBank/DDBJ whole genome shotgun (WGS) entry which is preliminary data.</text>
</comment>
<gene>
    <name evidence="1" type="ORF">BDW59DRAFT_167504</name>
</gene>
<keyword evidence="2" id="KW-1185">Reference proteome</keyword>
<dbReference type="Proteomes" id="UP001610335">
    <property type="component" value="Unassembled WGS sequence"/>
</dbReference>
<accession>A0ABR4HDC1</accession>
<evidence type="ECO:0000313" key="1">
    <source>
        <dbReference type="EMBL" id="KAL2813488.1"/>
    </source>
</evidence>
<dbReference type="SUPFAM" id="SSF63829">
    <property type="entry name" value="Calcium-dependent phosphotriesterase"/>
    <property type="match status" value="1"/>
</dbReference>
<reference evidence="1 2" key="1">
    <citation type="submission" date="2024-07" db="EMBL/GenBank/DDBJ databases">
        <title>Section-level genome sequencing and comparative genomics of Aspergillus sections Usti and Cavernicolus.</title>
        <authorList>
            <consortium name="Lawrence Berkeley National Laboratory"/>
            <person name="Nybo J.L."/>
            <person name="Vesth T.C."/>
            <person name="Theobald S."/>
            <person name="Frisvad J.C."/>
            <person name="Larsen T.O."/>
            <person name="Kjaerboelling I."/>
            <person name="Rothschild-Mancinelli K."/>
            <person name="Lyhne E.K."/>
            <person name="Kogle M.E."/>
            <person name="Barry K."/>
            <person name="Clum A."/>
            <person name="Na H."/>
            <person name="Ledsgaard L."/>
            <person name="Lin J."/>
            <person name="Lipzen A."/>
            <person name="Kuo A."/>
            <person name="Riley R."/>
            <person name="Mondo S."/>
            <person name="LaButti K."/>
            <person name="Haridas S."/>
            <person name="Pangalinan J."/>
            <person name="Salamov A.A."/>
            <person name="Simmons B.A."/>
            <person name="Magnuson J.K."/>
            <person name="Chen J."/>
            <person name="Drula E."/>
            <person name="Henrissat B."/>
            <person name="Wiebenga A."/>
            <person name="Lubbers R.J."/>
            <person name="Gomes A.C."/>
            <person name="Makela M.R."/>
            <person name="Stajich J."/>
            <person name="Grigoriev I.V."/>
            <person name="Mortensen U.H."/>
            <person name="De vries R.P."/>
            <person name="Baker S.E."/>
            <person name="Andersen M.R."/>
        </authorList>
    </citation>
    <scope>NUCLEOTIDE SEQUENCE [LARGE SCALE GENOMIC DNA]</scope>
    <source>
        <strain evidence="1 2">CBS 600.67</strain>
    </source>
</reference>
<name>A0ABR4HDC1_9EURO</name>
<dbReference type="EMBL" id="JBFXLS010000143">
    <property type="protein sequence ID" value="KAL2813488.1"/>
    <property type="molecule type" value="Genomic_DNA"/>
</dbReference>
<evidence type="ECO:0008006" key="3">
    <source>
        <dbReference type="Google" id="ProtNLM"/>
    </source>
</evidence>
<proteinExistence type="predicted"/>
<sequence>MSKYFSVLSLAAFDPRVGRPAAVIPNSVWVLAPETKTIQPVITRADALTPNGVSVGADFRHLYLTDTSETLIFGGGDLYNNTGSPAIYRFDITRRWAGIQ</sequence>
<evidence type="ECO:0000313" key="2">
    <source>
        <dbReference type="Proteomes" id="UP001610335"/>
    </source>
</evidence>
<organism evidence="1 2">
    <name type="scientific">Aspergillus cavernicola</name>
    <dbReference type="NCBI Taxonomy" id="176166"/>
    <lineage>
        <taxon>Eukaryota</taxon>
        <taxon>Fungi</taxon>
        <taxon>Dikarya</taxon>
        <taxon>Ascomycota</taxon>
        <taxon>Pezizomycotina</taxon>
        <taxon>Eurotiomycetes</taxon>
        <taxon>Eurotiomycetidae</taxon>
        <taxon>Eurotiales</taxon>
        <taxon>Aspergillaceae</taxon>
        <taxon>Aspergillus</taxon>
        <taxon>Aspergillus subgen. Nidulantes</taxon>
    </lineage>
</organism>
<protein>
    <recommendedName>
        <fullName evidence="3">SMP-30/Gluconolactonase/LRE-like region domain-containing protein</fullName>
    </recommendedName>
</protein>